<dbReference type="Proteomes" id="UP000479710">
    <property type="component" value="Unassembled WGS sequence"/>
</dbReference>
<evidence type="ECO:0000313" key="2">
    <source>
        <dbReference type="EMBL" id="KAF0898620.1"/>
    </source>
</evidence>
<gene>
    <name evidence="2" type="ORF">E2562_008203</name>
</gene>
<dbReference type="AlphaFoldDB" id="A0A6G1CEP8"/>
<evidence type="ECO:0000313" key="3">
    <source>
        <dbReference type="Proteomes" id="UP000479710"/>
    </source>
</evidence>
<sequence length="120" mass="13362">MVVGEGEAFWRWSKGREGGAGVLLWVIGWREERRGAWSMPANPMNAINGHRLNGERFREILPRIDGTGKKRLREARNGGGNGGSGDQPAWAEQQEEEDDRQATPVSGVRVWTGHRDVELG</sequence>
<reference evidence="2 3" key="1">
    <citation type="submission" date="2019-11" db="EMBL/GenBank/DDBJ databases">
        <title>Whole genome sequence of Oryza granulata.</title>
        <authorList>
            <person name="Li W."/>
        </authorList>
    </citation>
    <scope>NUCLEOTIDE SEQUENCE [LARGE SCALE GENOMIC DNA]</scope>
    <source>
        <strain evidence="3">cv. Menghai</strain>
        <tissue evidence="2">Leaf</tissue>
    </source>
</reference>
<protein>
    <submittedName>
        <fullName evidence="2">Uncharacterized protein</fullName>
    </submittedName>
</protein>
<evidence type="ECO:0000256" key="1">
    <source>
        <dbReference type="SAM" id="MobiDB-lite"/>
    </source>
</evidence>
<comment type="caution">
    <text evidence="2">The sequence shown here is derived from an EMBL/GenBank/DDBJ whole genome shotgun (WGS) entry which is preliminary data.</text>
</comment>
<keyword evidence="3" id="KW-1185">Reference proteome</keyword>
<proteinExistence type="predicted"/>
<organism evidence="2 3">
    <name type="scientific">Oryza meyeriana var. granulata</name>
    <dbReference type="NCBI Taxonomy" id="110450"/>
    <lineage>
        <taxon>Eukaryota</taxon>
        <taxon>Viridiplantae</taxon>
        <taxon>Streptophyta</taxon>
        <taxon>Embryophyta</taxon>
        <taxon>Tracheophyta</taxon>
        <taxon>Spermatophyta</taxon>
        <taxon>Magnoliopsida</taxon>
        <taxon>Liliopsida</taxon>
        <taxon>Poales</taxon>
        <taxon>Poaceae</taxon>
        <taxon>BOP clade</taxon>
        <taxon>Oryzoideae</taxon>
        <taxon>Oryzeae</taxon>
        <taxon>Oryzinae</taxon>
        <taxon>Oryza</taxon>
        <taxon>Oryza meyeriana</taxon>
    </lineage>
</organism>
<accession>A0A6G1CEP8</accession>
<feature type="region of interest" description="Disordered" evidence="1">
    <location>
        <begin position="66"/>
        <end position="120"/>
    </location>
</feature>
<dbReference type="EMBL" id="SPHZ02000009">
    <property type="protein sequence ID" value="KAF0898620.1"/>
    <property type="molecule type" value="Genomic_DNA"/>
</dbReference>
<name>A0A6G1CEP8_9ORYZ</name>